<comment type="caution">
    <text evidence="1">The sequence shown here is derived from an EMBL/GenBank/DDBJ whole genome shotgun (WGS) entry which is preliminary data.</text>
</comment>
<name>A0A7I8WSM2_BURXY</name>
<dbReference type="Proteomes" id="UP000582659">
    <property type="component" value="Unassembled WGS sequence"/>
</dbReference>
<sequence length="253" mass="29368">MNLSSAHCKLLQRVWRELREEKLKQIERPTSVYSFEEAASSSEDPFFALDCPLSLNLPWSDPAQQTLYQIVLGFVDNAVWELRSREFRLRLRAHCRRFGRQMAAVFRGTADLDQSLSWELLGLSQVLEGMISSSRTLNPSHQQSFRRNATKLIIWQLFLENLSTMVFEAFCWSVARDYTPNPLPTIYEADPKMCFPHRVHFRQKIPFLKRLLAKFSRGADKERGKPCPRSESLGAPPFSARFVRSRTFCAEEC</sequence>
<dbReference type="EMBL" id="CAJFDI010000004">
    <property type="protein sequence ID" value="CAD5225968.1"/>
    <property type="molecule type" value="Genomic_DNA"/>
</dbReference>
<evidence type="ECO:0000313" key="2">
    <source>
        <dbReference type="Proteomes" id="UP000659654"/>
    </source>
</evidence>
<protein>
    <submittedName>
        <fullName evidence="1">(pine wood nematode) hypothetical protein</fullName>
    </submittedName>
</protein>
<accession>A0A7I8WSM2</accession>
<gene>
    <name evidence="1" type="ORF">BXYJ_LOCUS8810</name>
</gene>
<evidence type="ECO:0000313" key="1">
    <source>
        <dbReference type="EMBL" id="CAD5225968.1"/>
    </source>
</evidence>
<reference evidence="1" key="1">
    <citation type="submission" date="2020-09" db="EMBL/GenBank/DDBJ databases">
        <authorList>
            <person name="Kikuchi T."/>
        </authorList>
    </citation>
    <scope>NUCLEOTIDE SEQUENCE</scope>
    <source>
        <strain evidence="1">Ka4C1</strain>
    </source>
</reference>
<proteinExistence type="predicted"/>
<dbReference type="EMBL" id="CAJFCV020000004">
    <property type="protein sequence ID" value="CAG9115255.1"/>
    <property type="molecule type" value="Genomic_DNA"/>
</dbReference>
<dbReference type="Proteomes" id="UP000659654">
    <property type="component" value="Unassembled WGS sequence"/>
</dbReference>
<organism evidence="1 2">
    <name type="scientific">Bursaphelenchus xylophilus</name>
    <name type="common">Pinewood nematode worm</name>
    <name type="synonym">Aphelenchoides xylophilus</name>
    <dbReference type="NCBI Taxonomy" id="6326"/>
    <lineage>
        <taxon>Eukaryota</taxon>
        <taxon>Metazoa</taxon>
        <taxon>Ecdysozoa</taxon>
        <taxon>Nematoda</taxon>
        <taxon>Chromadorea</taxon>
        <taxon>Rhabditida</taxon>
        <taxon>Tylenchina</taxon>
        <taxon>Tylenchomorpha</taxon>
        <taxon>Aphelenchoidea</taxon>
        <taxon>Aphelenchoididae</taxon>
        <taxon>Bursaphelenchus</taxon>
    </lineage>
</organism>
<dbReference type="OrthoDB" id="5779910at2759"/>
<keyword evidence="2" id="KW-1185">Reference proteome</keyword>
<dbReference type="AlphaFoldDB" id="A0A7I8WSM2"/>